<proteinExistence type="predicted"/>
<evidence type="ECO:0000313" key="1">
    <source>
        <dbReference type="EMBL" id="KAK6985088.1"/>
    </source>
</evidence>
<dbReference type="AlphaFoldDB" id="A0AAV9ZLI3"/>
<keyword evidence="2" id="KW-1185">Reference proteome</keyword>
<dbReference type="EMBL" id="JAWWNJ010000132">
    <property type="protein sequence ID" value="KAK6985088.1"/>
    <property type="molecule type" value="Genomic_DNA"/>
</dbReference>
<reference evidence="1 2" key="1">
    <citation type="journal article" date="2024" name="J Genomics">
        <title>Draft genome sequencing and assembly of Favolaschia claudopus CIRM-BRFM 2984 isolated from oak limbs.</title>
        <authorList>
            <person name="Navarro D."/>
            <person name="Drula E."/>
            <person name="Chaduli D."/>
            <person name="Cazenave R."/>
            <person name="Ahrendt S."/>
            <person name="Wang J."/>
            <person name="Lipzen A."/>
            <person name="Daum C."/>
            <person name="Barry K."/>
            <person name="Grigoriev I.V."/>
            <person name="Favel A."/>
            <person name="Rosso M.N."/>
            <person name="Martin F."/>
        </authorList>
    </citation>
    <scope>NUCLEOTIDE SEQUENCE [LARGE SCALE GENOMIC DNA]</scope>
    <source>
        <strain evidence="1 2">CIRM-BRFM 2984</strain>
    </source>
</reference>
<protein>
    <recommendedName>
        <fullName evidence="3">Transposase</fullName>
    </recommendedName>
</protein>
<evidence type="ECO:0000313" key="2">
    <source>
        <dbReference type="Proteomes" id="UP001362999"/>
    </source>
</evidence>
<dbReference type="Proteomes" id="UP001362999">
    <property type="component" value="Unassembled WGS sequence"/>
</dbReference>
<gene>
    <name evidence="1" type="ORF">R3P38DRAFT_2469924</name>
</gene>
<evidence type="ECO:0008006" key="3">
    <source>
        <dbReference type="Google" id="ProtNLM"/>
    </source>
</evidence>
<feature type="non-terminal residue" evidence="1">
    <location>
        <position position="92"/>
    </location>
</feature>
<comment type="caution">
    <text evidence="1">The sequence shown here is derived from an EMBL/GenBank/DDBJ whole genome shotgun (WGS) entry which is preliminary data.</text>
</comment>
<organism evidence="1 2">
    <name type="scientific">Favolaschia claudopus</name>
    <dbReference type="NCBI Taxonomy" id="2862362"/>
    <lineage>
        <taxon>Eukaryota</taxon>
        <taxon>Fungi</taxon>
        <taxon>Dikarya</taxon>
        <taxon>Basidiomycota</taxon>
        <taxon>Agaricomycotina</taxon>
        <taxon>Agaricomycetes</taxon>
        <taxon>Agaricomycetidae</taxon>
        <taxon>Agaricales</taxon>
        <taxon>Marasmiineae</taxon>
        <taxon>Mycenaceae</taxon>
        <taxon>Favolaschia</taxon>
    </lineage>
</organism>
<sequence>LFTSVCAMLSVSRSQQANNYQVVTWVVIGLFLLGSGASKREIEVLAHAGLSTSYNAIREHIHQLSAEAVAKFRRLVKEQMFFIVWDNLNIAF</sequence>
<feature type="non-terminal residue" evidence="1">
    <location>
        <position position="1"/>
    </location>
</feature>
<name>A0AAV9ZLI3_9AGAR</name>
<accession>A0AAV9ZLI3</accession>